<comment type="similarity">
    <text evidence="1">Belongs to the HypE family.</text>
</comment>
<reference evidence="5 7" key="2">
    <citation type="submission" date="2018-12" db="EMBL/GenBank/DDBJ databases">
        <title>Legionella sp,whole genome shotgun sequence.</title>
        <authorList>
            <person name="Wu H."/>
        </authorList>
    </citation>
    <scope>NUCLEOTIDE SEQUENCE [LARGE SCALE GENOMIC DNA]</scope>
    <source>
        <strain evidence="7">km489</strain>
        <strain evidence="5">Km489</strain>
    </source>
</reference>
<proteinExistence type="inferred from homology"/>
<protein>
    <submittedName>
        <fullName evidence="4">Hydrogenase expression/formation protein HypE</fullName>
    </submittedName>
</protein>
<dbReference type="InterPro" id="IPR016188">
    <property type="entry name" value="PurM-like_N"/>
</dbReference>
<organism evidence="4 6">
    <name type="scientific">Legionella qingyii</name>
    <dbReference type="NCBI Taxonomy" id="2184757"/>
    <lineage>
        <taxon>Bacteria</taxon>
        <taxon>Pseudomonadati</taxon>
        <taxon>Pseudomonadota</taxon>
        <taxon>Gammaproteobacteria</taxon>
        <taxon>Legionellales</taxon>
        <taxon>Legionellaceae</taxon>
        <taxon>Legionella</taxon>
    </lineage>
</organism>
<evidence type="ECO:0000313" key="7">
    <source>
        <dbReference type="Proteomes" id="UP000287374"/>
    </source>
</evidence>
<evidence type="ECO:0000259" key="2">
    <source>
        <dbReference type="Pfam" id="PF00586"/>
    </source>
</evidence>
<dbReference type="PIRSF" id="PIRSF005644">
    <property type="entry name" value="Hdrgns_mtr_HypE"/>
    <property type="match status" value="1"/>
</dbReference>
<dbReference type="InterPro" id="IPR036676">
    <property type="entry name" value="PurM-like_C_sf"/>
</dbReference>
<dbReference type="SUPFAM" id="SSF56042">
    <property type="entry name" value="PurM C-terminal domain-like"/>
    <property type="match status" value="1"/>
</dbReference>
<dbReference type="EMBL" id="QHJG01000057">
    <property type="protein sequence ID" value="PWY53907.1"/>
    <property type="molecule type" value="Genomic_DNA"/>
</dbReference>
<dbReference type="PANTHER" id="PTHR30303">
    <property type="entry name" value="HYDROGENASE ISOENZYMES FORMATION PROTEIN HYPE"/>
    <property type="match status" value="1"/>
</dbReference>
<dbReference type="Gene3D" id="3.90.650.10">
    <property type="entry name" value="PurM-like C-terminal domain"/>
    <property type="match status" value="1"/>
</dbReference>
<dbReference type="Pfam" id="PF00586">
    <property type="entry name" value="AIRS"/>
    <property type="match status" value="1"/>
</dbReference>
<dbReference type="InterPro" id="IPR011854">
    <property type="entry name" value="HypE"/>
</dbReference>
<dbReference type="Proteomes" id="UP000247152">
    <property type="component" value="Unassembled WGS sequence"/>
</dbReference>
<feature type="domain" description="PurM-like C-terminal" evidence="3">
    <location>
        <begin position="178"/>
        <end position="330"/>
    </location>
</feature>
<evidence type="ECO:0000313" key="4">
    <source>
        <dbReference type="EMBL" id="PWY53907.1"/>
    </source>
</evidence>
<dbReference type="CDD" id="cd02197">
    <property type="entry name" value="HypE"/>
    <property type="match status" value="1"/>
</dbReference>
<reference evidence="4 6" key="1">
    <citation type="submission" date="2018-05" db="EMBL/GenBank/DDBJ databases">
        <title>Legionella qingyii sp.nov., whole genome shotgun sequence.</title>
        <authorList>
            <person name="Wu H."/>
            <person name="Zhu Q."/>
            <person name="Hu C."/>
        </authorList>
    </citation>
    <scope>NUCLEOTIDE SEQUENCE [LARGE SCALE GENOMIC DNA]</scope>
    <source>
        <strain evidence="4 6">HEB18</strain>
    </source>
</reference>
<evidence type="ECO:0000256" key="1">
    <source>
        <dbReference type="ARBA" id="ARBA00006243"/>
    </source>
</evidence>
<dbReference type="AlphaFoldDB" id="A0A317TZH6"/>
<evidence type="ECO:0000259" key="3">
    <source>
        <dbReference type="Pfam" id="PF02769"/>
    </source>
</evidence>
<keyword evidence="7" id="KW-1185">Reference proteome</keyword>
<dbReference type="EMBL" id="RZGX01000003">
    <property type="protein sequence ID" value="RUR25545.1"/>
    <property type="molecule type" value="Genomic_DNA"/>
</dbReference>
<name>A0A317TZH6_9GAMM</name>
<sequence>MTQAVLSKKVKAPKLNFKEGVINLTHGSGGRAMAQLIEQMFLAAFDNHWLAERNDQACFSVSAGRMVMTTDAHVISPLFFPGGNIGSLSVHGTVNDIVMSGAKPLYLSASFILEEGFPLADLQKIVNSMAAAAQQAHIPIITGDTKVVERGKGDGVFITTTGIGVVPEGIHISGNRAKPGDRVLVSGHIGDHGVAIMAHRNNLQFQTTIQSDTASLHDLVAHMIAVVPDIHCLRDPTRGGLATTLNEFALQSNVGFIIEESKIPIRTEVASACELLGLDALYVANEGKLVAICAPDDANNLLAAMRAHPLGVHTKIIGEVIEDPRHFVQLKTKFGGMRIVDWLAGEQLPRIC</sequence>
<dbReference type="SUPFAM" id="SSF55326">
    <property type="entry name" value="PurM N-terminal domain-like"/>
    <property type="match status" value="1"/>
</dbReference>
<dbReference type="Gene3D" id="3.30.1330.10">
    <property type="entry name" value="PurM-like, N-terminal domain"/>
    <property type="match status" value="1"/>
</dbReference>
<evidence type="ECO:0000313" key="6">
    <source>
        <dbReference type="Proteomes" id="UP000247152"/>
    </source>
</evidence>
<gene>
    <name evidence="4" type="primary">hypE</name>
    <name evidence="4" type="ORF">DGG96_19855</name>
    <name evidence="5" type="ORF">ELY20_03445</name>
</gene>
<dbReference type="Pfam" id="PF02769">
    <property type="entry name" value="AIRS_C"/>
    <property type="match status" value="1"/>
</dbReference>
<feature type="domain" description="PurM-like N-terminal" evidence="2">
    <location>
        <begin position="54"/>
        <end position="166"/>
    </location>
</feature>
<dbReference type="OrthoDB" id="9801934at2"/>
<dbReference type="PANTHER" id="PTHR30303:SF0">
    <property type="entry name" value="CARBAMOYL DEHYDRATASE HYPE"/>
    <property type="match status" value="1"/>
</dbReference>
<dbReference type="GO" id="GO:0051604">
    <property type="term" value="P:protein maturation"/>
    <property type="evidence" value="ECO:0007669"/>
    <property type="project" value="TreeGrafter"/>
</dbReference>
<accession>A0A317TZH6</accession>
<dbReference type="NCBIfam" id="TIGR02124">
    <property type="entry name" value="hypE"/>
    <property type="match status" value="1"/>
</dbReference>
<evidence type="ECO:0000313" key="5">
    <source>
        <dbReference type="EMBL" id="RUR25545.1"/>
    </source>
</evidence>
<dbReference type="InterPro" id="IPR010918">
    <property type="entry name" value="PurM-like_C_dom"/>
</dbReference>
<dbReference type="InterPro" id="IPR036921">
    <property type="entry name" value="PurM-like_N_sf"/>
</dbReference>
<comment type="caution">
    <text evidence="4">The sequence shown here is derived from an EMBL/GenBank/DDBJ whole genome shotgun (WGS) entry which is preliminary data.</text>
</comment>
<dbReference type="Proteomes" id="UP000287374">
    <property type="component" value="Unassembled WGS sequence"/>
</dbReference>